<dbReference type="InterPro" id="IPR001375">
    <property type="entry name" value="Peptidase_S9_cat"/>
</dbReference>
<accession>A0A0A1UF52</accession>
<dbReference type="SUPFAM" id="SSF53474">
    <property type="entry name" value="alpha/beta-Hydrolases"/>
    <property type="match status" value="1"/>
</dbReference>
<dbReference type="GO" id="GO:0006508">
    <property type="term" value="P:proteolysis"/>
    <property type="evidence" value="ECO:0007669"/>
    <property type="project" value="InterPro"/>
</dbReference>
<dbReference type="KEGG" id="eiv:EIN_254970"/>
<keyword evidence="3" id="KW-1185">Reference proteome</keyword>
<dbReference type="InterPro" id="IPR029058">
    <property type="entry name" value="AB_hydrolase_fold"/>
</dbReference>
<proteinExistence type="predicted"/>
<dbReference type="RefSeq" id="XP_004261884.1">
    <property type="nucleotide sequence ID" value="XM_004261836.1"/>
</dbReference>
<evidence type="ECO:0000313" key="3">
    <source>
        <dbReference type="Proteomes" id="UP000014680"/>
    </source>
</evidence>
<dbReference type="GO" id="GO:0008236">
    <property type="term" value="F:serine-type peptidase activity"/>
    <property type="evidence" value="ECO:0007669"/>
    <property type="project" value="InterPro"/>
</dbReference>
<sequence length="173" mass="19148">MGHSLGGGVSLSLASKLCRNQNVDFLQNFTSKKTQNSAEEFEMEVVANSSSSDDNQLSLITEYKKCPPAGVVIISSFTSVVGVLSNTLSDYVSCDMFQNIKKVKSIDVPIFVVHATNDEIIPKDHALTLFNNLKEKSKYKVLYIDDCDHNSILETSVLFDELAKFITMVKNNV</sequence>
<dbReference type="PANTHER" id="PTHR12277">
    <property type="entry name" value="ALPHA/BETA HYDROLASE DOMAIN-CONTAINING PROTEIN"/>
    <property type="match status" value="1"/>
</dbReference>
<protein>
    <recommendedName>
        <fullName evidence="1">Peptidase S9 prolyl oligopeptidase catalytic domain-containing protein</fullName>
    </recommendedName>
</protein>
<reference evidence="2 3" key="1">
    <citation type="submission" date="2012-10" db="EMBL/GenBank/DDBJ databases">
        <authorList>
            <person name="Zafar N."/>
            <person name="Inman J."/>
            <person name="Hall N."/>
            <person name="Lorenzi H."/>
            <person name="Caler E."/>
        </authorList>
    </citation>
    <scope>NUCLEOTIDE SEQUENCE [LARGE SCALE GENOMIC DNA]</scope>
    <source>
        <strain evidence="2 3">IP1</strain>
    </source>
</reference>
<dbReference type="Pfam" id="PF00326">
    <property type="entry name" value="Peptidase_S9"/>
    <property type="match status" value="1"/>
</dbReference>
<dbReference type="Proteomes" id="UP000014680">
    <property type="component" value="Unassembled WGS sequence"/>
</dbReference>
<evidence type="ECO:0000259" key="1">
    <source>
        <dbReference type="Pfam" id="PF00326"/>
    </source>
</evidence>
<dbReference type="PANTHER" id="PTHR12277:SF81">
    <property type="entry name" value="PROTEIN ABHD13"/>
    <property type="match status" value="1"/>
</dbReference>
<feature type="domain" description="Peptidase S9 prolyl oligopeptidase catalytic" evidence="1">
    <location>
        <begin position="90"/>
        <end position="150"/>
    </location>
</feature>
<dbReference type="GeneID" id="14893876"/>
<dbReference type="EMBL" id="KB206169">
    <property type="protein sequence ID" value="ELP95113.1"/>
    <property type="molecule type" value="Genomic_DNA"/>
</dbReference>
<dbReference type="AlphaFoldDB" id="A0A0A1UF52"/>
<name>A0A0A1UF52_ENTIV</name>
<dbReference type="VEuPathDB" id="AmoebaDB:EIN_254970"/>
<gene>
    <name evidence="2" type="ORF">EIN_254970</name>
</gene>
<evidence type="ECO:0000313" key="2">
    <source>
        <dbReference type="EMBL" id="ELP95113.1"/>
    </source>
</evidence>
<dbReference type="OMA" id="ITEYKKC"/>
<dbReference type="Gene3D" id="3.40.50.1820">
    <property type="entry name" value="alpha/beta hydrolase"/>
    <property type="match status" value="1"/>
</dbReference>
<organism evidence="2 3">
    <name type="scientific">Entamoeba invadens IP1</name>
    <dbReference type="NCBI Taxonomy" id="370355"/>
    <lineage>
        <taxon>Eukaryota</taxon>
        <taxon>Amoebozoa</taxon>
        <taxon>Evosea</taxon>
        <taxon>Archamoebae</taxon>
        <taxon>Mastigamoebida</taxon>
        <taxon>Entamoebidae</taxon>
        <taxon>Entamoeba</taxon>
    </lineage>
</organism>
<dbReference type="OrthoDB" id="29964at2759"/>